<dbReference type="EMBL" id="JAENII010000007">
    <property type="protein sequence ID" value="MBK1827561.1"/>
    <property type="molecule type" value="Genomic_DNA"/>
</dbReference>
<dbReference type="InterPro" id="IPR032710">
    <property type="entry name" value="NTF2-like_dom_sf"/>
</dbReference>
<organism evidence="2 3">
    <name type="scientific">Haloferula rosea</name>
    <dbReference type="NCBI Taxonomy" id="490093"/>
    <lineage>
        <taxon>Bacteria</taxon>
        <taxon>Pseudomonadati</taxon>
        <taxon>Verrucomicrobiota</taxon>
        <taxon>Verrucomicrobiia</taxon>
        <taxon>Verrucomicrobiales</taxon>
        <taxon>Verrucomicrobiaceae</taxon>
        <taxon>Haloferula</taxon>
    </lineage>
</organism>
<name>A0A934REC2_9BACT</name>
<dbReference type="InterPro" id="IPR011944">
    <property type="entry name" value="Steroid_delta5-4_isomerase"/>
</dbReference>
<dbReference type="NCBIfam" id="TIGR02246">
    <property type="entry name" value="SgcJ/EcaC family oxidoreductase"/>
    <property type="match status" value="1"/>
</dbReference>
<evidence type="ECO:0000259" key="1">
    <source>
        <dbReference type="Pfam" id="PF14534"/>
    </source>
</evidence>
<sequence length="303" mass="32979">MKFIPTLVIAATVLIAPSRADETEEATEKLRQGATRYIEAFNSKDAKAIASLFLPEGEIHTASGEVVSGREAIEAQYQAIFDEDESSQAALEVGDVRFVAPGIAVEDGVVHITRADGELASYSYTALHVAQEDGSWLTARVRDEARDLAGGHAKLQALDWLIGDWLIENEGAKTYISFDWSEDGPFIDARALSESPDALNSRATMRIGWDAAKETFISWSFDIDGGHNTGTWTSAGDNAWLIRVEGVTADGERLQATRKVEVSPNGQSFTWHSQDMAINGELLPDRDIKVVKRPPSPTTDAGE</sequence>
<evidence type="ECO:0000313" key="2">
    <source>
        <dbReference type="EMBL" id="MBK1827561.1"/>
    </source>
</evidence>
<keyword evidence="3" id="KW-1185">Reference proteome</keyword>
<comment type="caution">
    <text evidence="2">The sequence shown here is derived from an EMBL/GenBank/DDBJ whole genome shotgun (WGS) entry which is preliminary data.</text>
</comment>
<dbReference type="RefSeq" id="WP_200279128.1">
    <property type="nucleotide sequence ID" value="NZ_JAENII010000007.1"/>
</dbReference>
<protein>
    <submittedName>
        <fullName evidence="2">SgcJ/EcaC family oxidoreductase</fullName>
    </submittedName>
</protein>
<dbReference type="InterPro" id="IPR027843">
    <property type="entry name" value="DUF4440"/>
</dbReference>
<proteinExistence type="predicted"/>
<dbReference type="SUPFAM" id="SSF54427">
    <property type="entry name" value="NTF2-like"/>
    <property type="match status" value="1"/>
</dbReference>
<dbReference type="Gene3D" id="3.10.450.50">
    <property type="match status" value="1"/>
</dbReference>
<reference evidence="2" key="1">
    <citation type="submission" date="2021-01" db="EMBL/GenBank/DDBJ databases">
        <title>Modified the classification status of verrucomicrobia.</title>
        <authorList>
            <person name="Feng X."/>
        </authorList>
    </citation>
    <scope>NUCLEOTIDE SEQUENCE</scope>
    <source>
        <strain evidence="2">KCTC 22201</strain>
    </source>
</reference>
<accession>A0A934REC2</accession>
<dbReference type="Pfam" id="PF14534">
    <property type="entry name" value="DUF4440"/>
    <property type="match status" value="1"/>
</dbReference>
<feature type="domain" description="DUF4440" evidence="1">
    <location>
        <begin position="35"/>
        <end position="136"/>
    </location>
</feature>
<evidence type="ECO:0000313" key="3">
    <source>
        <dbReference type="Proteomes" id="UP000658278"/>
    </source>
</evidence>
<dbReference type="Proteomes" id="UP000658278">
    <property type="component" value="Unassembled WGS sequence"/>
</dbReference>
<dbReference type="AlphaFoldDB" id="A0A934REC2"/>
<gene>
    <name evidence="2" type="ORF">JIN81_11065</name>
</gene>